<evidence type="ECO:0000313" key="2">
    <source>
        <dbReference type="Proteomes" id="UP000316855"/>
    </source>
</evidence>
<reference evidence="1 2" key="1">
    <citation type="submission" date="2019-02" db="EMBL/GenBank/DDBJ databases">
        <title>Deep-cultivation of Planctomycetes and their phenomic and genomic characterization uncovers novel biology.</title>
        <authorList>
            <person name="Wiegand S."/>
            <person name="Jogler M."/>
            <person name="Boedeker C."/>
            <person name="Pinto D."/>
            <person name="Vollmers J."/>
            <person name="Rivas-Marin E."/>
            <person name="Kohn T."/>
            <person name="Peeters S.H."/>
            <person name="Heuer A."/>
            <person name="Rast P."/>
            <person name="Oberbeckmann S."/>
            <person name="Bunk B."/>
            <person name="Jeske O."/>
            <person name="Meyerdierks A."/>
            <person name="Storesund J.E."/>
            <person name="Kallscheuer N."/>
            <person name="Luecker S."/>
            <person name="Lage O.M."/>
            <person name="Pohl T."/>
            <person name="Merkel B.J."/>
            <person name="Hornburger P."/>
            <person name="Mueller R.-W."/>
            <person name="Bruemmer F."/>
            <person name="Labrenz M."/>
            <person name="Spormann A.M."/>
            <person name="Op den Camp H."/>
            <person name="Overmann J."/>
            <person name="Amann R."/>
            <person name="Jetten M.S.M."/>
            <person name="Mascher T."/>
            <person name="Medema M.H."/>
            <person name="Devos D.P."/>
            <person name="Kaster A.-K."/>
            <person name="Ovreas L."/>
            <person name="Rohde M."/>
            <person name="Galperin M.Y."/>
            <person name="Jogler C."/>
        </authorList>
    </citation>
    <scope>NUCLEOTIDE SEQUENCE [LARGE SCALE GENOMIC DNA]</scope>
    <source>
        <strain evidence="1 2">Pan161</strain>
    </source>
</reference>
<protein>
    <submittedName>
        <fullName evidence="1">Uncharacterized protein</fullName>
    </submittedName>
</protein>
<sequence length="171" mass="19581">MLHVSASCGRPFGYVELICVFTLTVSCCLRQPRISFGASFFYWGLVNRSLLVCQKCHATQGNTVQRRATGEGFLFICTVFELMSEICFQFYCRLFCGMAWGRQAEMDKKSARYVLICFDVKANRGREQRQNAAMCVDPQRAFEQLFFQIALRQAGLIVPLLSPVRDHHLNQ</sequence>
<proteinExistence type="predicted"/>
<dbReference type="Proteomes" id="UP000316855">
    <property type="component" value="Chromosome"/>
</dbReference>
<name>A0A517V908_9PLAN</name>
<dbReference type="AlphaFoldDB" id="A0A517V908"/>
<evidence type="ECO:0000313" key="1">
    <source>
        <dbReference type="EMBL" id="QDT89472.1"/>
    </source>
</evidence>
<accession>A0A517V908</accession>
<dbReference type="EMBL" id="CP036343">
    <property type="protein sequence ID" value="QDT89472.1"/>
    <property type="molecule type" value="Genomic_DNA"/>
</dbReference>
<organism evidence="1 2">
    <name type="scientific">Gimesia algae</name>
    <dbReference type="NCBI Taxonomy" id="2527971"/>
    <lineage>
        <taxon>Bacteria</taxon>
        <taxon>Pseudomonadati</taxon>
        <taxon>Planctomycetota</taxon>
        <taxon>Planctomycetia</taxon>
        <taxon>Planctomycetales</taxon>
        <taxon>Planctomycetaceae</taxon>
        <taxon>Gimesia</taxon>
    </lineage>
</organism>
<gene>
    <name evidence="1" type="ORF">Pan161_11020</name>
</gene>
<dbReference type="KEGG" id="gax:Pan161_11020"/>
<keyword evidence="2" id="KW-1185">Reference proteome</keyword>